<evidence type="ECO:0000313" key="2">
    <source>
        <dbReference type="Proteomes" id="UP000265643"/>
    </source>
</evidence>
<name>A0A391P1Q8_9FIRM</name>
<sequence length="66" mass="7509">MSLCDTGRSEKTEYLDANLRTGTSSDRTADVKTCEIRRFFCKKDFTEPEKYSIIAKAVIRAANENL</sequence>
<dbReference type="Proteomes" id="UP000265643">
    <property type="component" value="Unassembled WGS sequence"/>
</dbReference>
<organism evidence="1 2">
    <name type="scientific">Mediterraneibacter butyricigenes</name>
    <dbReference type="NCBI Taxonomy" id="2316025"/>
    <lineage>
        <taxon>Bacteria</taxon>
        <taxon>Bacillati</taxon>
        <taxon>Bacillota</taxon>
        <taxon>Clostridia</taxon>
        <taxon>Lachnospirales</taxon>
        <taxon>Lachnospiraceae</taxon>
        <taxon>Mediterraneibacter</taxon>
    </lineage>
</organism>
<gene>
    <name evidence="1" type="ORF">KGMB01110_03220</name>
</gene>
<dbReference type="AlphaFoldDB" id="A0A391P1Q8"/>
<comment type="caution">
    <text evidence="1">The sequence shown here is derived from an EMBL/GenBank/DDBJ whole genome shotgun (WGS) entry which is preliminary data.</text>
</comment>
<proteinExistence type="predicted"/>
<evidence type="ECO:0000313" key="1">
    <source>
        <dbReference type="EMBL" id="GCA65886.1"/>
    </source>
</evidence>
<dbReference type="EMBL" id="BHGK01000001">
    <property type="protein sequence ID" value="GCA65886.1"/>
    <property type="molecule type" value="Genomic_DNA"/>
</dbReference>
<accession>A0A391P1Q8</accession>
<protein>
    <submittedName>
        <fullName evidence="1">Uncharacterized protein</fullName>
    </submittedName>
</protein>
<keyword evidence="2" id="KW-1185">Reference proteome</keyword>
<reference evidence="2" key="1">
    <citation type="submission" date="2018-09" db="EMBL/GenBank/DDBJ databases">
        <title>Draft Genome Sequence of Mediterraneibacter sp. KCTC 15684.</title>
        <authorList>
            <person name="Kim J.S."/>
            <person name="Han K.I."/>
            <person name="Suh M.K."/>
            <person name="Lee K.C."/>
            <person name="Eom M.K."/>
            <person name="Lee J.H."/>
            <person name="Park S.H."/>
            <person name="Kang S.W."/>
            <person name="Park J.E."/>
            <person name="Oh B.S."/>
            <person name="Yu S.Y."/>
            <person name="Choi S.H."/>
            <person name="Lee D.H."/>
            <person name="Yoon H."/>
            <person name="Kim B."/>
            <person name="Yang S.J."/>
            <person name="Lee J.S."/>
        </authorList>
    </citation>
    <scope>NUCLEOTIDE SEQUENCE [LARGE SCALE GENOMIC DNA]</scope>
    <source>
        <strain evidence="2">KCTC 15684</strain>
    </source>
</reference>